<evidence type="ECO:0008006" key="7">
    <source>
        <dbReference type="Google" id="ProtNLM"/>
    </source>
</evidence>
<evidence type="ECO:0000313" key="5">
    <source>
        <dbReference type="EMBL" id="OAD19157.1"/>
    </source>
</evidence>
<feature type="non-terminal residue" evidence="5">
    <location>
        <position position="674"/>
    </location>
</feature>
<dbReference type="Proteomes" id="UP000076962">
    <property type="component" value="Unassembled WGS sequence"/>
</dbReference>
<accession>A0A176RTU6</accession>
<comment type="caution">
    <text evidence="5">The sequence shown here is derived from an EMBL/GenBank/DDBJ whole genome shotgun (WGS) entry which is preliminary data.</text>
</comment>
<organism evidence="5 6">
    <name type="scientific">Candidatus Thiomargarita nelsonii</name>
    <dbReference type="NCBI Taxonomy" id="1003181"/>
    <lineage>
        <taxon>Bacteria</taxon>
        <taxon>Pseudomonadati</taxon>
        <taxon>Pseudomonadota</taxon>
        <taxon>Gammaproteobacteria</taxon>
        <taxon>Thiotrichales</taxon>
        <taxon>Thiotrichaceae</taxon>
        <taxon>Thiomargarita</taxon>
    </lineage>
</organism>
<evidence type="ECO:0000256" key="3">
    <source>
        <dbReference type="ARBA" id="ARBA00022989"/>
    </source>
</evidence>
<protein>
    <recommendedName>
        <fullName evidence="7">Protein containing DUF490</fullName>
    </recommendedName>
</protein>
<name>A0A176RTU6_9GAMM</name>
<dbReference type="EMBL" id="LUTY01002920">
    <property type="protein sequence ID" value="OAD19157.1"/>
    <property type="molecule type" value="Genomic_DNA"/>
</dbReference>
<dbReference type="GO" id="GO:0097347">
    <property type="term" value="C:TAM protein secretion complex"/>
    <property type="evidence" value="ECO:0007669"/>
    <property type="project" value="TreeGrafter"/>
</dbReference>
<proteinExistence type="predicted"/>
<keyword evidence="4" id="KW-0472">Membrane</keyword>
<dbReference type="GO" id="GO:0009306">
    <property type="term" value="P:protein secretion"/>
    <property type="evidence" value="ECO:0007669"/>
    <property type="project" value="TreeGrafter"/>
</dbReference>
<reference evidence="5 6" key="1">
    <citation type="submission" date="2016-05" db="EMBL/GenBank/DDBJ databases">
        <title>Single-cell genome of chain-forming Candidatus Thiomargarita nelsonii and comparison to other large sulfur-oxidizing bacteria.</title>
        <authorList>
            <person name="Winkel M."/>
            <person name="Salman V."/>
            <person name="Woyke T."/>
            <person name="Schulz-Vogt H."/>
            <person name="Richter M."/>
            <person name="Flood B."/>
            <person name="Bailey J."/>
            <person name="Amann R."/>
            <person name="Mussmann M."/>
        </authorList>
    </citation>
    <scope>NUCLEOTIDE SEQUENCE [LARGE SCALE GENOMIC DNA]</scope>
    <source>
        <strain evidence="5 6">THI036</strain>
    </source>
</reference>
<keyword evidence="3" id="KW-1133">Transmembrane helix</keyword>
<gene>
    <name evidence="5" type="ORF">THIOM_005224</name>
</gene>
<evidence type="ECO:0000256" key="4">
    <source>
        <dbReference type="ARBA" id="ARBA00023136"/>
    </source>
</evidence>
<comment type="subcellular location">
    <subcellularLocation>
        <location evidence="1">Membrane</location>
        <topology evidence="1">Single-pass membrane protein</topology>
    </subcellularLocation>
</comment>
<evidence type="ECO:0000256" key="2">
    <source>
        <dbReference type="ARBA" id="ARBA00022692"/>
    </source>
</evidence>
<sequence>MAGENTRFNTTVAWQGVQWPLVGDNSIVTVQKGHVDLSGTPQNYQIDLETQLAGAQIPPSHLALTGGGDLQQFTVESLHTSLLKGAVNATGQVSWQPKLVGVLNLKVDQITVKDFWKDWPDKLRVNSQLVAKIDGDHFEIKTLKVKLPKTAAELSLQGDGTLAGENTRFNTTLAWQGLQWPLVGKNSIVTSKSGRVNLSGTPQNYQIDLETRFAGAQVPAGQLALAGRGDLQQFTVNSLHTNILKGAVNATGQITWQPKLVAQLNLDAEKITIKEFWKEWPDNLTIKSHLVAGLDGQDFQIKQLDVNLPETAAQLSLQGGGTLDGENTRFNTTLAWQGLQWPLVGKSSLVTTEKGTLSAEGTPQSYQLRLNTDIKGKDIPEGRWQAVGSGTSKGFKLESLQAKVLEGALNLAGQVYWQPDVSWQLALKGNNLNPGSQWTEWPGKIGLDVHSQGRLKNGKLETQVKVKRVQGQLRDYPLKFQTEVAIKGDNYKIKTLNFNSGRNRLSANGELGQNSNLKWTINAPDLATLLPEGQGSLSGNGRLSGPLNSPHLTVNLKGKSLVFQDKSLKALQAKVDVNLLSQKDLYLNIEAIDLSLGTTEVERFRLQGKGKVTDHTLVASVRMPEDRFSLKVKGGFKEPRWQGQLQKITASTAKAGYWQLQAPADLSLSATEAK</sequence>
<dbReference type="PANTHER" id="PTHR36985">
    <property type="entry name" value="TRANSLOCATION AND ASSEMBLY MODULE SUBUNIT TAMB"/>
    <property type="match status" value="1"/>
</dbReference>
<keyword evidence="2" id="KW-0812">Transmembrane</keyword>
<dbReference type="AlphaFoldDB" id="A0A176RTU6"/>
<dbReference type="GO" id="GO:0005886">
    <property type="term" value="C:plasma membrane"/>
    <property type="evidence" value="ECO:0007669"/>
    <property type="project" value="TreeGrafter"/>
</dbReference>
<evidence type="ECO:0000313" key="6">
    <source>
        <dbReference type="Proteomes" id="UP000076962"/>
    </source>
</evidence>
<evidence type="ECO:0000256" key="1">
    <source>
        <dbReference type="ARBA" id="ARBA00004167"/>
    </source>
</evidence>
<keyword evidence="6" id="KW-1185">Reference proteome</keyword>
<dbReference type="PANTHER" id="PTHR36985:SF1">
    <property type="entry name" value="TRANSLOCATION AND ASSEMBLY MODULE SUBUNIT TAMB"/>
    <property type="match status" value="1"/>
</dbReference>